<organism evidence="3 4">
    <name type="scientific">Hebeloma cylindrosporum</name>
    <dbReference type="NCBI Taxonomy" id="76867"/>
    <lineage>
        <taxon>Eukaryota</taxon>
        <taxon>Fungi</taxon>
        <taxon>Dikarya</taxon>
        <taxon>Basidiomycota</taxon>
        <taxon>Agaricomycotina</taxon>
        <taxon>Agaricomycetes</taxon>
        <taxon>Agaricomycetidae</taxon>
        <taxon>Agaricales</taxon>
        <taxon>Agaricineae</taxon>
        <taxon>Hymenogastraceae</taxon>
        <taxon>Hebeloma</taxon>
    </lineage>
</organism>
<feature type="coiled-coil region" evidence="1">
    <location>
        <begin position="31"/>
        <end position="58"/>
    </location>
</feature>
<dbReference type="InterPro" id="IPR036047">
    <property type="entry name" value="F-box-like_dom_sf"/>
</dbReference>
<dbReference type="InterPro" id="IPR032675">
    <property type="entry name" value="LRR_dom_sf"/>
</dbReference>
<evidence type="ECO:0000256" key="1">
    <source>
        <dbReference type="SAM" id="Coils"/>
    </source>
</evidence>
<feature type="domain" description="F-box" evidence="2">
    <location>
        <begin position="68"/>
        <end position="135"/>
    </location>
</feature>
<dbReference type="OrthoDB" id="3357519at2759"/>
<evidence type="ECO:0000259" key="2">
    <source>
        <dbReference type="Pfam" id="PF12937"/>
    </source>
</evidence>
<dbReference type="Pfam" id="PF12937">
    <property type="entry name" value="F-box-like"/>
    <property type="match status" value="1"/>
</dbReference>
<keyword evidence="4" id="KW-1185">Reference proteome</keyword>
<dbReference type="InterPro" id="IPR001810">
    <property type="entry name" value="F-box_dom"/>
</dbReference>
<dbReference type="HOGENOM" id="CLU_018544_14_1_1"/>
<keyword evidence="1" id="KW-0175">Coiled coil</keyword>
<dbReference type="Gene3D" id="1.20.1280.50">
    <property type="match status" value="1"/>
</dbReference>
<evidence type="ECO:0000313" key="3">
    <source>
        <dbReference type="EMBL" id="KIM37364.1"/>
    </source>
</evidence>
<dbReference type="EMBL" id="KN831798">
    <property type="protein sequence ID" value="KIM37364.1"/>
    <property type="molecule type" value="Genomic_DNA"/>
</dbReference>
<dbReference type="SUPFAM" id="SSF81383">
    <property type="entry name" value="F-box domain"/>
    <property type="match status" value="1"/>
</dbReference>
<dbReference type="AlphaFoldDB" id="A0A0C3BZ99"/>
<dbReference type="SUPFAM" id="SSF52047">
    <property type="entry name" value="RNI-like"/>
    <property type="match status" value="1"/>
</dbReference>
<reference evidence="4" key="2">
    <citation type="submission" date="2015-01" db="EMBL/GenBank/DDBJ databases">
        <title>Evolutionary Origins and Diversification of the Mycorrhizal Mutualists.</title>
        <authorList>
            <consortium name="DOE Joint Genome Institute"/>
            <consortium name="Mycorrhizal Genomics Consortium"/>
            <person name="Kohler A."/>
            <person name="Kuo A."/>
            <person name="Nagy L.G."/>
            <person name="Floudas D."/>
            <person name="Copeland A."/>
            <person name="Barry K.W."/>
            <person name="Cichocki N."/>
            <person name="Veneault-Fourrey C."/>
            <person name="LaButti K."/>
            <person name="Lindquist E.A."/>
            <person name="Lipzen A."/>
            <person name="Lundell T."/>
            <person name="Morin E."/>
            <person name="Murat C."/>
            <person name="Riley R."/>
            <person name="Ohm R."/>
            <person name="Sun H."/>
            <person name="Tunlid A."/>
            <person name="Henrissat B."/>
            <person name="Grigoriev I.V."/>
            <person name="Hibbett D.S."/>
            <person name="Martin F."/>
        </authorList>
    </citation>
    <scope>NUCLEOTIDE SEQUENCE [LARGE SCALE GENOMIC DNA]</scope>
    <source>
        <strain evidence="4">h7</strain>
    </source>
</reference>
<gene>
    <name evidence="3" type="ORF">M413DRAFT_448643</name>
</gene>
<dbReference type="Proteomes" id="UP000053424">
    <property type="component" value="Unassembled WGS sequence"/>
</dbReference>
<reference evidence="3 4" key="1">
    <citation type="submission" date="2014-04" db="EMBL/GenBank/DDBJ databases">
        <authorList>
            <consortium name="DOE Joint Genome Institute"/>
            <person name="Kuo A."/>
            <person name="Gay G."/>
            <person name="Dore J."/>
            <person name="Kohler A."/>
            <person name="Nagy L.G."/>
            <person name="Floudas D."/>
            <person name="Copeland A."/>
            <person name="Barry K.W."/>
            <person name="Cichocki N."/>
            <person name="Veneault-Fourrey C."/>
            <person name="LaButti K."/>
            <person name="Lindquist E.A."/>
            <person name="Lipzen A."/>
            <person name="Lundell T."/>
            <person name="Morin E."/>
            <person name="Murat C."/>
            <person name="Sun H."/>
            <person name="Tunlid A."/>
            <person name="Henrissat B."/>
            <person name="Grigoriev I.V."/>
            <person name="Hibbett D.S."/>
            <person name="Martin F."/>
            <person name="Nordberg H.P."/>
            <person name="Cantor M.N."/>
            <person name="Hua S.X."/>
        </authorList>
    </citation>
    <scope>NUCLEOTIDE SEQUENCE [LARGE SCALE GENOMIC DNA]</scope>
    <source>
        <strain evidence="4">h7</strain>
    </source>
</reference>
<evidence type="ECO:0000313" key="4">
    <source>
        <dbReference type="Proteomes" id="UP000053424"/>
    </source>
</evidence>
<protein>
    <recommendedName>
        <fullName evidence="2">F-box domain-containing protein</fullName>
    </recommendedName>
</protein>
<name>A0A0C3BZ99_HEBCY</name>
<accession>A0A0C3BZ99</accession>
<proteinExistence type="predicted"/>
<sequence length="534" mass="60826">MLCGRCRRFEADDKPNCVTSEGGPCSACKEREAICYQIAQLEELLAKLKAKHDAITATMNAIHDPFIHKLPTEISSHIFRLTLPTLSERENLEAIVNPQLSDRSSAEILRLGAVCRKWRQLAWATPDLWDTLYLRVGMWTKRSLAESLPDLVREWLERSRSLPLTIIFHHYLTSGSDSSDEDASEAGGHALEVAIRLVIDIFNLHSSRWRNLNLMTTQDMFGRFSGSVQPNQLLGLGLCRVESIHHRRQFPHFMMGSEFTPTHLTLGDFPLTSISIRWDNVTHLTLYDITGEDCVDVLERVPRLEYYNVFLLGRCEIRTPILHRRLRSLHLSSSNHIEDFLEAIHLPSLEEWSQDMETRPLPVATILSFFKRSGCCLKVLHLAGLNSHSKGLNTLLQAIPTLERIHLSFYYGFGVRPIMDDILARIFLPVPVSDSNLVEGPTIESFLPCLQFLECNTREQNAPVSWDCIPRLYHQGHRRSLMLKTIVSKSDISDETALQLLQLADEGCDFQIFDASIGGCFLKNARKRMREQGV</sequence>
<dbReference type="Gene3D" id="3.80.10.10">
    <property type="entry name" value="Ribonuclease Inhibitor"/>
    <property type="match status" value="1"/>
</dbReference>